<evidence type="ECO:0000256" key="2">
    <source>
        <dbReference type="ARBA" id="ARBA00006448"/>
    </source>
</evidence>
<dbReference type="RefSeq" id="WP_113946894.1">
    <property type="nucleotide sequence ID" value="NZ_QNQU01000001.1"/>
</dbReference>
<accession>A0A366LEW2</accession>
<evidence type="ECO:0000256" key="5">
    <source>
        <dbReference type="ARBA" id="ARBA00022989"/>
    </source>
</evidence>
<dbReference type="Gene3D" id="3.30.240.20">
    <property type="entry name" value="bsu07140 like domains"/>
    <property type="match status" value="1"/>
</dbReference>
<gene>
    <name evidence="9" type="ORF">DRW42_00615</name>
</gene>
<evidence type="ECO:0000256" key="4">
    <source>
        <dbReference type="ARBA" id="ARBA00022692"/>
    </source>
</evidence>
<dbReference type="AlphaFoldDB" id="A0A366LEW2"/>
<dbReference type="GO" id="GO:0005886">
    <property type="term" value="C:plasma membrane"/>
    <property type="evidence" value="ECO:0007669"/>
    <property type="project" value="UniProtKB-SubCell"/>
</dbReference>
<dbReference type="InterPro" id="IPR007353">
    <property type="entry name" value="DUF421"/>
</dbReference>
<evidence type="ECO:0000259" key="8">
    <source>
        <dbReference type="Pfam" id="PF04239"/>
    </source>
</evidence>
<evidence type="ECO:0000313" key="9">
    <source>
        <dbReference type="EMBL" id="RBQ11814.1"/>
    </source>
</evidence>
<dbReference type="EMBL" id="QNQU01000001">
    <property type="protein sequence ID" value="RBQ11814.1"/>
    <property type="molecule type" value="Genomic_DNA"/>
</dbReference>
<feature type="transmembrane region" description="Helical" evidence="7">
    <location>
        <begin position="20"/>
        <end position="42"/>
    </location>
</feature>
<feature type="transmembrane region" description="Helical" evidence="7">
    <location>
        <begin position="77"/>
        <end position="98"/>
    </location>
</feature>
<keyword evidence="6 7" id="KW-0472">Membrane</keyword>
<dbReference type="Proteomes" id="UP000252081">
    <property type="component" value="Unassembled WGS sequence"/>
</dbReference>
<proteinExistence type="inferred from homology"/>
<dbReference type="PANTHER" id="PTHR34582:SF6">
    <property type="entry name" value="UPF0702 TRANSMEMBRANE PROTEIN YCAP"/>
    <property type="match status" value="1"/>
</dbReference>
<dbReference type="InterPro" id="IPR023090">
    <property type="entry name" value="UPF0702_alpha/beta_dom_sf"/>
</dbReference>
<evidence type="ECO:0000256" key="1">
    <source>
        <dbReference type="ARBA" id="ARBA00004651"/>
    </source>
</evidence>
<dbReference type="OrthoDB" id="6538282at2"/>
<protein>
    <submittedName>
        <fullName evidence="9">DUF421 domain-containing protein</fullName>
    </submittedName>
</protein>
<evidence type="ECO:0000256" key="7">
    <source>
        <dbReference type="SAM" id="Phobius"/>
    </source>
</evidence>
<name>A0A366LEW2_9SPHI</name>
<dbReference type="Pfam" id="PF04239">
    <property type="entry name" value="DUF421"/>
    <property type="match status" value="1"/>
</dbReference>
<feature type="domain" description="YetF C-terminal" evidence="8">
    <location>
        <begin position="100"/>
        <end position="189"/>
    </location>
</feature>
<feature type="transmembrane region" description="Helical" evidence="7">
    <location>
        <begin position="54"/>
        <end position="71"/>
    </location>
</feature>
<reference evidence="9 10" key="1">
    <citation type="submission" date="2018-07" db="EMBL/GenBank/DDBJ databases">
        <title>A draft genome of a endophytic bacteria, a new species of Pedobacter.</title>
        <authorList>
            <person name="Zhang Z.D."/>
            <person name="Chen Z.J."/>
        </authorList>
    </citation>
    <scope>NUCLEOTIDE SEQUENCE [LARGE SCALE GENOMIC DNA]</scope>
    <source>
        <strain evidence="9 10">RS10</strain>
    </source>
</reference>
<keyword evidence="3" id="KW-1003">Cell membrane</keyword>
<keyword evidence="10" id="KW-1185">Reference proteome</keyword>
<keyword evidence="4 7" id="KW-0812">Transmembrane</keyword>
<comment type="similarity">
    <text evidence="2">Belongs to the UPF0702 family.</text>
</comment>
<comment type="subcellular location">
    <subcellularLocation>
        <location evidence="1">Cell membrane</location>
        <topology evidence="1">Multi-pass membrane protein</topology>
    </subcellularLocation>
</comment>
<comment type="caution">
    <text evidence="9">The sequence shown here is derived from an EMBL/GenBank/DDBJ whole genome shotgun (WGS) entry which is preliminary data.</text>
</comment>
<evidence type="ECO:0000313" key="10">
    <source>
        <dbReference type="Proteomes" id="UP000252081"/>
    </source>
</evidence>
<dbReference type="PANTHER" id="PTHR34582">
    <property type="entry name" value="UPF0702 TRANSMEMBRANE PROTEIN YCAP"/>
    <property type="match status" value="1"/>
</dbReference>
<keyword evidence="5 7" id="KW-1133">Transmembrane helix</keyword>
<evidence type="ECO:0000256" key="6">
    <source>
        <dbReference type="ARBA" id="ARBA00023136"/>
    </source>
</evidence>
<sequence length="236" mass="26581">MDAFKTFDFHRIFFGDLPYGFLLEIIFRTSVMYAYTIILLRLLGKRSMGQLSTLELAIIICFGSAVGDPMMGKDIPIIHGMVVITTVAILQSVAEWIINRNKKLEAFMEGRPDCLVNDGMIVNASLNKNNLSHEDLYRFLRSKDIEHLGQVKNAFFETSGLVSVWCFPKSEILPGLGIIPEEYVNEDHLLPAGIAVSLEGHFSCTCCGYTQYMMLGKRFSDCPKCGSKEWIRSVEC</sequence>
<organism evidence="9 10">
    <name type="scientific">Pedobacter miscanthi</name>
    <dbReference type="NCBI Taxonomy" id="2259170"/>
    <lineage>
        <taxon>Bacteria</taxon>
        <taxon>Pseudomonadati</taxon>
        <taxon>Bacteroidota</taxon>
        <taxon>Sphingobacteriia</taxon>
        <taxon>Sphingobacteriales</taxon>
        <taxon>Sphingobacteriaceae</taxon>
        <taxon>Pedobacter</taxon>
    </lineage>
</organism>
<evidence type="ECO:0000256" key="3">
    <source>
        <dbReference type="ARBA" id="ARBA00022475"/>
    </source>
</evidence>